<keyword evidence="4" id="KW-1185">Reference proteome</keyword>
<dbReference type="InterPro" id="IPR031474">
    <property type="entry name" value="PPP1R26_N"/>
</dbReference>
<accession>I3N0H3</accession>
<feature type="region of interest" description="Disordered" evidence="1">
    <location>
        <begin position="715"/>
        <end position="747"/>
    </location>
</feature>
<feature type="compositionally biased region" description="Pro residues" evidence="1">
    <location>
        <begin position="601"/>
        <end position="612"/>
    </location>
</feature>
<feature type="compositionally biased region" description="Basic and acidic residues" evidence="1">
    <location>
        <begin position="651"/>
        <end position="664"/>
    </location>
</feature>
<feature type="compositionally biased region" description="Acidic residues" evidence="1">
    <location>
        <begin position="170"/>
        <end position="184"/>
    </location>
</feature>
<evidence type="ECO:0000313" key="3">
    <source>
        <dbReference type="Ensembl" id="ENSSTOP00000017869.2"/>
    </source>
</evidence>
<feature type="region of interest" description="Disordered" evidence="1">
    <location>
        <begin position="155"/>
        <end position="518"/>
    </location>
</feature>
<evidence type="ECO:0000259" key="2">
    <source>
        <dbReference type="Pfam" id="PF15740"/>
    </source>
</evidence>
<dbReference type="STRING" id="43179.ENSSTOP00000017869"/>
<dbReference type="Ensembl" id="ENSSTOT00000023547.2">
    <property type="protein sequence ID" value="ENSSTOP00000017869.2"/>
    <property type="gene ID" value="ENSSTOG00000025842.2"/>
</dbReference>
<reference evidence="4" key="1">
    <citation type="submission" date="2011-11" db="EMBL/GenBank/DDBJ databases">
        <title>The Draft Genome of Spermophilus tridecemlineatus.</title>
        <authorList>
            <consortium name="The Broad Institute Genome Assembly &amp; Analysis Group"/>
            <consortium name="Computational R&amp;D Group"/>
            <consortium name="and Sequencing Platform"/>
            <person name="Di Palma F."/>
            <person name="Alfoldi J."/>
            <person name="Johnson J."/>
            <person name="Berlin A."/>
            <person name="Gnerre S."/>
            <person name="Jaffe D."/>
            <person name="MacCallum I."/>
            <person name="Young S."/>
            <person name="Walker B.J."/>
            <person name="Lindblad-Toh K."/>
        </authorList>
    </citation>
    <scope>NUCLEOTIDE SEQUENCE [LARGE SCALE GENOMIC DNA]</scope>
</reference>
<dbReference type="Proteomes" id="UP000005215">
    <property type="component" value="Unassembled WGS sequence"/>
</dbReference>
<feature type="region of interest" description="Disordered" evidence="1">
    <location>
        <begin position="593"/>
        <end position="701"/>
    </location>
</feature>
<feature type="region of interest" description="Disordered" evidence="1">
    <location>
        <begin position="810"/>
        <end position="883"/>
    </location>
</feature>
<dbReference type="GeneTree" id="ENSGT00390000014118"/>
<feature type="region of interest" description="Disordered" evidence="1">
    <location>
        <begin position="537"/>
        <end position="575"/>
    </location>
</feature>
<feature type="compositionally biased region" description="Basic and acidic residues" evidence="1">
    <location>
        <begin position="268"/>
        <end position="281"/>
    </location>
</feature>
<dbReference type="EMBL" id="AGTP01090764">
    <property type="status" value="NOT_ANNOTATED_CDS"/>
    <property type="molecule type" value="Genomic_DNA"/>
</dbReference>
<gene>
    <name evidence="3" type="primary">PPP1R26</name>
</gene>
<feature type="region of interest" description="Disordered" evidence="1">
    <location>
        <begin position="1234"/>
        <end position="1253"/>
    </location>
</feature>
<reference evidence="3" key="2">
    <citation type="submission" date="2025-08" db="UniProtKB">
        <authorList>
            <consortium name="Ensembl"/>
        </authorList>
    </citation>
    <scope>IDENTIFICATION</scope>
</reference>
<dbReference type="PANTHER" id="PTHR15724:SF0">
    <property type="entry name" value="PROTEIN PHOSPHATASE 1 REGULATORY SUBUNIT 26"/>
    <property type="match status" value="1"/>
</dbReference>
<feature type="compositionally biased region" description="Basic and acidic residues" evidence="1">
    <location>
        <begin position="482"/>
        <end position="494"/>
    </location>
</feature>
<feature type="region of interest" description="Disordered" evidence="1">
    <location>
        <begin position="1082"/>
        <end position="1115"/>
    </location>
</feature>
<feature type="compositionally biased region" description="Polar residues" evidence="1">
    <location>
        <begin position="297"/>
        <end position="308"/>
    </location>
</feature>
<feature type="compositionally biased region" description="Pro residues" evidence="1">
    <location>
        <begin position="219"/>
        <end position="232"/>
    </location>
</feature>
<feature type="compositionally biased region" description="Basic and acidic residues" evidence="1">
    <location>
        <begin position="722"/>
        <end position="738"/>
    </location>
</feature>
<reference evidence="3" key="3">
    <citation type="submission" date="2025-09" db="UniProtKB">
        <authorList>
            <consortium name="Ensembl"/>
        </authorList>
    </citation>
    <scope>IDENTIFICATION</scope>
</reference>
<feature type="compositionally biased region" description="Polar residues" evidence="1">
    <location>
        <begin position="665"/>
        <end position="683"/>
    </location>
</feature>
<dbReference type="Pfam" id="PF15740">
    <property type="entry name" value="PPP1R26_N"/>
    <property type="match status" value="1"/>
</dbReference>
<evidence type="ECO:0000313" key="4">
    <source>
        <dbReference type="Proteomes" id="UP000005215"/>
    </source>
</evidence>
<protein>
    <submittedName>
        <fullName evidence="3">Protein phosphatase 1 regulatory subunit 26</fullName>
    </submittedName>
</protein>
<feature type="compositionally biased region" description="Polar residues" evidence="1">
    <location>
        <begin position="1086"/>
        <end position="1097"/>
    </location>
</feature>
<feature type="compositionally biased region" description="Basic and acidic residues" evidence="1">
    <location>
        <begin position="913"/>
        <end position="922"/>
    </location>
</feature>
<dbReference type="AlphaFoldDB" id="I3N0H3"/>
<dbReference type="HOGENOM" id="CLU_007963_1_0_1"/>
<dbReference type="GO" id="GO:0004864">
    <property type="term" value="F:protein phosphatase inhibitor activity"/>
    <property type="evidence" value="ECO:0007669"/>
    <property type="project" value="InterPro"/>
</dbReference>
<organism evidence="3 4">
    <name type="scientific">Ictidomys tridecemlineatus</name>
    <name type="common">Thirteen-lined ground squirrel</name>
    <name type="synonym">Spermophilus tridecemlineatus</name>
    <dbReference type="NCBI Taxonomy" id="43179"/>
    <lineage>
        <taxon>Eukaryota</taxon>
        <taxon>Metazoa</taxon>
        <taxon>Chordata</taxon>
        <taxon>Craniata</taxon>
        <taxon>Vertebrata</taxon>
        <taxon>Euteleostomi</taxon>
        <taxon>Mammalia</taxon>
        <taxon>Eutheria</taxon>
        <taxon>Euarchontoglires</taxon>
        <taxon>Glires</taxon>
        <taxon>Rodentia</taxon>
        <taxon>Sciuromorpha</taxon>
        <taxon>Sciuridae</taxon>
        <taxon>Xerinae</taxon>
        <taxon>Marmotini</taxon>
        <taxon>Ictidomys</taxon>
    </lineage>
</organism>
<feature type="compositionally biased region" description="Gly residues" evidence="1">
    <location>
        <begin position="203"/>
        <end position="213"/>
    </location>
</feature>
<feature type="compositionally biased region" description="Low complexity" evidence="1">
    <location>
        <begin position="252"/>
        <end position="261"/>
    </location>
</feature>
<dbReference type="InterPro" id="IPR026130">
    <property type="entry name" value="PPP1R26"/>
</dbReference>
<dbReference type="FunCoup" id="I3N0H3">
    <property type="interactions" value="526"/>
</dbReference>
<dbReference type="InParanoid" id="I3N0H3"/>
<proteinExistence type="predicted"/>
<evidence type="ECO:0000256" key="1">
    <source>
        <dbReference type="SAM" id="MobiDB-lite"/>
    </source>
</evidence>
<feature type="region of interest" description="Disordered" evidence="1">
    <location>
        <begin position="896"/>
        <end position="1006"/>
    </location>
</feature>
<dbReference type="PANTHER" id="PTHR15724">
    <property type="entry name" value="PROTEIN PHOSPHATASE 1 REGULATORY SUBUNIT 26"/>
    <property type="match status" value="1"/>
</dbReference>
<sequence length="1266" mass="132682">MPPFAVEEPGAAGAAGPWTLCPVLSLSQDVNPRRTQRGPPEPHPSARMFLMNAPPVVALQSKWEAFGPPGSFRFPRCFSESEDAVARASVSARVQMVISTLQRGEAALGTHDERASQRSQRAEGCREGRLAASPALRSAPPAFAACGLAAHRHPPAEEGAASLGPLALDSDSDDSVDRDIEEAIQEYLKAKSGAAQPMPRGAQPGGAAGGGSRGKPEPPHSGTPPALCPPKLAPVSASVPGSPGEAGGDQGSTSPVSVSSEDSFEQSIRAEIEQFLNEKRQHGNQKCDGSVDKSTDPSESPARSTLKPTQEPPVRAPPRHSLMGACKEFVFRRPPRSAKGSTAPGSLRPKVATEPENLGSTRPAAPKPQAAQSRGGGKRNCGAGRRGSRGRSVAPQHEASDSSSDDGIEEAIQLYQLEKTRKEASGDPPPGAQLSQEKGPDVPASSPGSSLRSAFPETPRRIPSRRKPAVPRATDPSPGGLDSDHLSKPPRDARAAVPPAGTISSSGPWERASDRADTSAELMCAEAILDISKTILPAPVEGGSGPTSVGPPFCSPNVPSRSDGDSSSVDSDDSIEQEIRTFLALKAQSGSLLARAENCPQPTPGPLSPPGPSSQTSVPKAPLSKPPDLPLSCRRKRRGGASAVRMSTPKKPREVKDSAQDGDRSQGQAQPGHSGQDPPSQANAGEAPGRECQARSQPVPSRPFLLSDVCVSQGLGVQGKAGEGRSVGERESSEDKSSSLDSDEDLDTAIKDLLRSKRKLKKRCRDPRAACRKKVRFSTPETRLVHTLGGLPRAWKDRGPRVLRSCLSTSRRDSRACLGRRPPSAFSGPAEGRKLGGKDAAPALQSRRRPPEGTPFSKETGARDHACSAPSSLSEDSSVDSDDSIELEIRKFLAEKAKESVSSSVVQGGGPARPEEPCRKELAPSLQPGVCTRSQRARGGPPLAEGLRGTEKAGGPGAPSLFIPGGKGAARTEHTSHHPAAAGRCEPTLPRSASGNPSAKGCPASRRNVYVHKDQSPPRAEPAATESAFGQLPSCATAGAETGSSGGTFHVNYGSRSLLSPNPGPQAELALPWSDLAHHSRLPSPWSLNSEGRSSAWTGGLGGEKEKGTQGQARVPHSLTLDPRKNLSFPGFSPLLSTQLFHFGKSVPWGGQQAGLFSPHLGLPLQGPSFSAFRETQAGHSPVFGSPHLLVKDSGHWPSRKARAGLGLQDKRNLGSEEGILDLRYGHRVVDRDDQDQEVLGSDASECSDSSLEDRGSVAKGRVLKL</sequence>
<feature type="domain" description="Protein phosphatase 1 regulatory subunit 26 N-terminal" evidence="2">
    <location>
        <begin position="48"/>
        <end position="900"/>
    </location>
</feature>
<name>I3N0H3_ICTTR</name>
<feature type="compositionally biased region" description="Low complexity" evidence="1">
    <location>
        <begin position="193"/>
        <end position="202"/>
    </location>
</feature>
<dbReference type="eggNOG" id="ENOG502QRRS">
    <property type="taxonomic scope" value="Eukaryota"/>
</dbReference>